<accession>A0A1M6BY26</accession>
<dbReference type="InterPro" id="IPR036271">
    <property type="entry name" value="Tet_transcr_reg_TetR-rel_C_sf"/>
</dbReference>
<dbReference type="Pfam" id="PF17931">
    <property type="entry name" value="TetR_C_23"/>
    <property type="match status" value="1"/>
</dbReference>
<keyword evidence="3" id="KW-1185">Reference proteome</keyword>
<feature type="domain" description="Tetracyclin repressor-like C-terminal" evidence="1">
    <location>
        <begin position="84"/>
        <end position="210"/>
    </location>
</feature>
<dbReference type="EMBL" id="FQYX01000003">
    <property type="protein sequence ID" value="SHI53424.1"/>
    <property type="molecule type" value="Genomic_DNA"/>
</dbReference>
<dbReference type="Proteomes" id="UP000184231">
    <property type="component" value="Unassembled WGS sequence"/>
</dbReference>
<name>A0A1M6BY26_9FLAO</name>
<sequence length="219" mass="25736">MAKNKTITPKDLVTWYMDYVLEHNEKPKSVYAFAKAHNFEEQKFYQFFGSFEALEKDVFKTFHEVTLQVLEKSEDYNSFDARNKLLSYYFTFFENLTANRSYVKASLERYKNGLKGLSVLSSLRECFIQYIDVLDIETLELKQEKIEKIQKKALSEGAWLQFLLTIKFWMGDTSAGFEKTDVFIEKSVNTSFDVLNIAPLKSLVDFGKFIFKEKSHFNL</sequence>
<protein>
    <recommendedName>
        <fullName evidence="1">Tetracyclin repressor-like C-terminal domain-containing protein</fullName>
    </recommendedName>
</protein>
<gene>
    <name evidence="2" type="ORF">SAMN04487911_10311</name>
</gene>
<dbReference type="SUPFAM" id="SSF48498">
    <property type="entry name" value="Tetracyclin repressor-like, C-terminal domain"/>
    <property type="match status" value="1"/>
</dbReference>
<dbReference type="STRING" id="558155.SAMN04487911_10311"/>
<organism evidence="2 3">
    <name type="scientific">Arenibacter nanhaiticus</name>
    <dbReference type="NCBI Taxonomy" id="558155"/>
    <lineage>
        <taxon>Bacteria</taxon>
        <taxon>Pseudomonadati</taxon>
        <taxon>Bacteroidota</taxon>
        <taxon>Flavobacteriia</taxon>
        <taxon>Flavobacteriales</taxon>
        <taxon>Flavobacteriaceae</taxon>
        <taxon>Arenibacter</taxon>
    </lineage>
</organism>
<dbReference type="Gene3D" id="1.10.357.10">
    <property type="entry name" value="Tetracycline Repressor, domain 2"/>
    <property type="match status" value="1"/>
</dbReference>
<evidence type="ECO:0000313" key="2">
    <source>
        <dbReference type="EMBL" id="SHI53424.1"/>
    </source>
</evidence>
<dbReference type="AlphaFoldDB" id="A0A1M6BY26"/>
<proteinExistence type="predicted"/>
<evidence type="ECO:0000313" key="3">
    <source>
        <dbReference type="Proteomes" id="UP000184231"/>
    </source>
</evidence>
<dbReference type="OrthoDB" id="977687at2"/>
<reference evidence="2 3" key="1">
    <citation type="submission" date="2016-11" db="EMBL/GenBank/DDBJ databases">
        <authorList>
            <person name="Jaros S."/>
            <person name="Januszkiewicz K."/>
            <person name="Wedrychowicz H."/>
        </authorList>
    </citation>
    <scope>NUCLEOTIDE SEQUENCE [LARGE SCALE GENOMIC DNA]</scope>
    <source>
        <strain evidence="2 3">CGMCC 1.8863</strain>
    </source>
</reference>
<dbReference type="RefSeq" id="WP_072763097.1">
    <property type="nucleotide sequence ID" value="NZ_FQYX01000003.1"/>
</dbReference>
<evidence type="ECO:0000259" key="1">
    <source>
        <dbReference type="Pfam" id="PF17931"/>
    </source>
</evidence>
<dbReference type="InterPro" id="IPR041673">
    <property type="entry name" value="TetR_C_23"/>
</dbReference>